<feature type="domain" description="HTH cro/C1-type" evidence="1">
    <location>
        <begin position="22"/>
        <end position="78"/>
    </location>
</feature>
<dbReference type="EMBL" id="VSSQ01000175">
    <property type="protein sequence ID" value="MPL83367.1"/>
    <property type="molecule type" value="Genomic_DNA"/>
</dbReference>
<proteinExistence type="predicted"/>
<dbReference type="Gene3D" id="1.10.260.40">
    <property type="entry name" value="lambda repressor-like DNA-binding domains"/>
    <property type="match status" value="1"/>
</dbReference>
<dbReference type="SUPFAM" id="SSF47413">
    <property type="entry name" value="lambda repressor-like DNA-binding domains"/>
    <property type="match status" value="1"/>
</dbReference>
<dbReference type="CDD" id="cd00093">
    <property type="entry name" value="HTH_XRE"/>
    <property type="match status" value="1"/>
</dbReference>
<dbReference type="InterPro" id="IPR001387">
    <property type="entry name" value="Cro/C1-type_HTH"/>
</dbReference>
<dbReference type="InterPro" id="IPR010982">
    <property type="entry name" value="Lambda_DNA-bd_dom_sf"/>
</dbReference>
<protein>
    <recommendedName>
        <fullName evidence="1">HTH cro/C1-type domain-containing protein</fullName>
    </recommendedName>
</protein>
<dbReference type="PROSITE" id="PS50943">
    <property type="entry name" value="HTH_CROC1"/>
    <property type="match status" value="1"/>
</dbReference>
<evidence type="ECO:0000259" key="1">
    <source>
        <dbReference type="PROSITE" id="PS50943"/>
    </source>
</evidence>
<comment type="caution">
    <text evidence="2">The sequence shown here is derived from an EMBL/GenBank/DDBJ whole genome shotgun (WGS) entry which is preliminary data.</text>
</comment>
<dbReference type="AlphaFoldDB" id="A0A644UWQ6"/>
<accession>A0A644UWQ6</accession>
<gene>
    <name evidence="2" type="ORF">SDC9_29321</name>
</gene>
<dbReference type="GO" id="GO:0003677">
    <property type="term" value="F:DNA binding"/>
    <property type="evidence" value="ECO:0007669"/>
    <property type="project" value="InterPro"/>
</dbReference>
<sequence length="541" mass="63106">MNKEGNKEGINMNTSIDFAHCLKYLLSALGISINRLSKVLNVDGSLVNRWVNGKRIPSYNSNYIEAISQFLSTSIKNSLQIQLIDELFERVFGVDAEGGCNEEKIKKVLFEAQGISLNNHKLYNKESKKMLRQKKTGLKPPFYSDIVSMSQEDKAISGTHNVASAWRHLLGLTLQAHKRKKVIYITYFNDVFFYISTDEDRRQFQTMLMDLMSQGYEVHYLLRISHDIRHLLELLEFFRPLVGSHRLYLYYLKSYDSLNLGKDCLIVPEIGVLSYFFTPANQCCALYLRNSLAVSFYEEHWLGLIQSSALPLVKTYPVEKRECLQNFYIESEDVRGNRFLYRDGFSLFTLPLHLYKKLLLRKEYSKQEIISALDYYQRSLEAFRSNARIYQYKDIYTLDSMHYLLKNRQFFFYDHSGLSAVDLDEEDLIEFLQSIINLLQTYDNYSIAFVKKKPATLGINQTMSFFLKERHTLITEISEPPTAAPVCFSIREPMLLQAAEYYFNRLWQQIAPAMKKKEDIIVWLQREAALLHSSLPCKSDS</sequence>
<name>A0A644UWQ6_9ZZZZ</name>
<reference evidence="2" key="1">
    <citation type="submission" date="2019-08" db="EMBL/GenBank/DDBJ databases">
        <authorList>
            <person name="Kucharzyk K."/>
            <person name="Murdoch R.W."/>
            <person name="Higgins S."/>
            <person name="Loffler F."/>
        </authorList>
    </citation>
    <scope>NUCLEOTIDE SEQUENCE</scope>
</reference>
<evidence type="ECO:0000313" key="2">
    <source>
        <dbReference type="EMBL" id="MPL83367.1"/>
    </source>
</evidence>
<organism evidence="2">
    <name type="scientific">bioreactor metagenome</name>
    <dbReference type="NCBI Taxonomy" id="1076179"/>
    <lineage>
        <taxon>unclassified sequences</taxon>
        <taxon>metagenomes</taxon>
        <taxon>ecological metagenomes</taxon>
    </lineage>
</organism>